<gene>
    <name evidence="1" type="ORF">SDC9_198684</name>
</gene>
<dbReference type="EMBL" id="VSSQ01115742">
    <property type="protein sequence ID" value="MPN51043.1"/>
    <property type="molecule type" value="Genomic_DNA"/>
</dbReference>
<comment type="caution">
    <text evidence="1">The sequence shown here is derived from an EMBL/GenBank/DDBJ whole genome shotgun (WGS) entry which is preliminary data.</text>
</comment>
<evidence type="ECO:0000313" key="1">
    <source>
        <dbReference type="EMBL" id="MPN51043.1"/>
    </source>
</evidence>
<sequence length="171" mass="18785">MPDVQCGGIAESIQHFLEDGIDQRIEPRIVRVVGVGAGRVFGQIDVLIVAKQPLGMTERLEQRGELHIVVVGYLFKFLDLFFGGSPALVNVFGGNPFHILAFGHQPVDAERSKQVFDHCAGHFYRVLVQQQMDAATSKSRGVGYGELRDGAVFHAVPEQLERMKSAARGGR</sequence>
<dbReference type="AlphaFoldDB" id="A0A645IV41"/>
<protein>
    <submittedName>
        <fullName evidence="1">Uncharacterized protein</fullName>
    </submittedName>
</protein>
<organism evidence="1">
    <name type="scientific">bioreactor metagenome</name>
    <dbReference type="NCBI Taxonomy" id="1076179"/>
    <lineage>
        <taxon>unclassified sequences</taxon>
        <taxon>metagenomes</taxon>
        <taxon>ecological metagenomes</taxon>
    </lineage>
</organism>
<proteinExistence type="predicted"/>
<reference evidence="1" key="1">
    <citation type="submission" date="2019-08" db="EMBL/GenBank/DDBJ databases">
        <authorList>
            <person name="Kucharzyk K."/>
            <person name="Murdoch R.W."/>
            <person name="Higgins S."/>
            <person name="Loffler F."/>
        </authorList>
    </citation>
    <scope>NUCLEOTIDE SEQUENCE</scope>
</reference>
<name>A0A645IV41_9ZZZZ</name>
<accession>A0A645IV41</accession>